<organism evidence="1 2">
    <name type="scientific">Gadus morhua</name>
    <name type="common">Atlantic cod</name>
    <dbReference type="NCBI Taxonomy" id="8049"/>
    <lineage>
        <taxon>Eukaryota</taxon>
        <taxon>Metazoa</taxon>
        <taxon>Chordata</taxon>
        <taxon>Craniata</taxon>
        <taxon>Vertebrata</taxon>
        <taxon>Euteleostomi</taxon>
        <taxon>Actinopterygii</taxon>
        <taxon>Neopterygii</taxon>
        <taxon>Teleostei</taxon>
        <taxon>Neoteleostei</taxon>
        <taxon>Acanthomorphata</taxon>
        <taxon>Zeiogadaria</taxon>
        <taxon>Gadariae</taxon>
        <taxon>Gadiformes</taxon>
        <taxon>Gadoidei</taxon>
        <taxon>Gadidae</taxon>
        <taxon>Gadus</taxon>
    </lineage>
</organism>
<proteinExistence type="predicted"/>
<keyword evidence="2" id="KW-1185">Reference proteome</keyword>
<reference evidence="1" key="1">
    <citation type="submission" date="2025-08" db="UniProtKB">
        <authorList>
            <consortium name="Ensembl"/>
        </authorList>
    </citation>
    <scope>IDENTIFICATION</scope>
</reference>
<evidence type="ECO:0000313" key="2">
    <source>
        <dbReference type="Proteomes" id="UP000694546"/>
    </source>
</evidence>
<accession>A0A8C5AL36</accession>
<dbReference type="Proteomes" id="UP000694546">
    <property type="component" value="Chromosome 13"/>
</dbReference>
<dbReference type="OMA" id="HRRWRTF"/>
<dbReference type="AlphaFoldDB" id="A0A8C5AL36"/>
<evidence type="ECO:0000313" key="1">
    <source>
        <dbReference type="Ensembl" id="ENSGMOP00000033228.1"/>
    </source>
</evidence>
<protein>
    <submittedName>
        <fullName evidence="1">Uncharacterized protein</fullName>
    </submittedName>
</protein>
<dbReference type="GeneTree" id="ENSGT00940000179168"/>
<name>A0A8C5AL36_GADMO</name>
<dbReference type="Ensembl" id="ENSGMOT00000066665.1">
    <property type="protein sequence ID" value="ENSGMOP00000033228.1"/>
    <property type="gene ID" value="ENSGMOG00000031472.1"/>
</dbReference>
<reference evidence="1" key="2">
    <citation type="submission" date="2025-09" db="UniProtKB">
        <authorList>
            <consortium name="Ensembl"/>
        </authorList>
    </citation>
    <scope>IDENTIFICATION</scope>
</reference>
<sequence>GGLQQLVAGVLCHHHRRWRTFLAHGDVLVGRLVVPLAVAQVAGVDRHRGFDLQLGQLHAIVEDPEELLRLLVCRQSPEEGILGASEGV</sequence>